<dbReference type="PANTHER" id="PTHR10492:SF57">
    <property type="entry name" value="ATP-DEPENDENT DNA HELICASE"/>
    <property type="match status" value="1"/>
</dbReference>
<keyword evidence="2" id="KW-1185">Reference proteome</keyword>
<sequence length="152" mass="18235">NCENRRNRRSRGGHGIYRSREIHEVIAVGRSRGKSHKNNEDTDSVQDELFKFNDTLKTGYHIVIYRKRDNRKTVKKGKFNIDNRWIVFYNSYLCQKYDYHINVKIYLSIRSVKYLYKYVYKGPDYIIGSIKNLQDEITQHLNVRYVSAIEAF</sequence>
<gene>
    <name evidence="1" type="ORF">FMOSSE_LOCUS10263</name>
</gene>
<dbReference type="EMBL" id="CAJVPP010003318">
    <property type="protein sequence ID" value="CAG8626469.1"/>
    <property type="molecule type" value="Genomic_DNA"/>
</dbReference>
<organism evidence="1 2">
    <name type="scientific">Funneliformis mosseae</name>
    <name type="common">Endomycorrhizal fungus</name>
    <name type="synonym">Glomus mosseae</name>
    <dbReference type="NCBI Taxonomy" id="27381"/>
    <lineage>
        <taxon>Eukaryota</taxon>
        <taxon>Fungi</taxon>
        <taxon>Fungi incertae sedis</taxon>
        <taxon>Mucoromycota</taxon>
        <taxon>Glomeromycotina</taxon>
        <taxon>Glomeromycetes</taxon>
        <taxon>Glomerales</taxon>
        <taxon>Glomeraceae</taxon>
        <taxon>Funneliformis</taxon>
    </lineage>
</organism>
<protein>
    <submittedName>
        <fullName evidence="1">6309_t:CDS:1</fullName>
    </submittedName>
</protein>
<dbReference type="AlphaFoldDB" id="A0A9N9GU30"/>
<dbReference type="Proteomes" id="UP000789375">
    <property type="component" value="Unassembled WGS sequence"/>
</dbReference>
<accession>A0A9N9GU30</accession>
<reference evidence="1" key="1">
    <citation type="submission" date="2021-06" db="EMBL/GenBank/DDBJ databases">
        <authorList>
            <person name="Kallberg Y."/>
            <person name="Tangrot J."/>
            <person name="Rosling A."/>
        </authorList>
    </citation>
    <scope>NUCLEOTIDE SEQUENCE</scope>
    <source>
        <strain evidence="1">87-6 pot B 2015</strain>
    </source>
</reference>
<feature type="non-terminal residue" evidence="1">
    <location>
        <position position="1"/>
    </location>
</feature>
<comment type="caution">
    <text evidence="1">The sequence shown here is derived from an EMBL/GenBank/DDBJ whole genome shotgun (WGS) entry which is preliminary data.</text>
</comment>
<evidence type="ECO:0000313" key="1">
    <source>
        <dbReference type="EMBL" id="CAG8626469.1"/>
    </source>
</evidence>
<proteinExistence type="predicted"/>
<dbReference type="PANTHER" id="PTHR10492">
    <property type="match status" value="1"/>
</dbReference>
<evidence type="ECO:0000313" key="2">
    <source>
        <dbReference type="Proteomes" id="UP000789375"/>
    </source>
</evidence>
<name>A0A9N9GU30_FUNMO</name>